<gene>
    <name evidence="4" type="ORF">ACFOPX_02545</name>
</gene>
<dbReference type="SUPFAM" id="SSF54197">
    <property type="entry name" value="HIT-like"/>
    <property type="match status" value="1"/>
</dbReference>
<dbReference type="EMBL" id="JBHRZO010000009">
    <property type="protein sequence ID" value="MFC3847416.1"/>
    <property type="molecule type" value="Genomic_DNA"/>
</dbReference>
<name>A0ABV7ZHB2_9HELI</name>
<evidence type="ECO:0000313" key="5">
    <source>
        <dbReference type="Proteomes" id="UP001595783"/>
    </source>
</evidence>
<keyword evidence="1" id="KW-0547">Nucleotide-binding</keyword>
<reference evidence="5" key="1">
    <citation type="journal article" date="2019" name="Int. J. Syst. Evol. Microbiol.">
        <title>The Global Catalogue of Microorganisms (GCM) 10K type strain sequencing project: providing services to taxonomists for standard genome sequencing and annotation.</title>
        <authorList>
            <consortium name="The Broad Institute Genomics Platform"/>
            <consortium name="The Broad Institute Genome Sequencing Center for Infectious Disease"/>
            <person name="Wu L."/>
            <person name="Ma J."/>
        </authorList>
    </citation>
    <scope>NUCLEOTIDE SEQUENCE [LARGE SCALE GENOMIC DNA]</scope>
    <source>
        <strain evidence="5">CCUG 53816</strain>
    </source>
</reference>
<dbReference type="RefSeq" id="WP_104752053.1">
    <property type="nucleotide sequence ID" value="NZ_FZMF01000013.1"/>
</dbReference>
<dbReference type="PROSITE" id="PS51084">
    <property type="entry name" value="HIT_2"/>
    <property type="match status" value="1"/>
</dbReference>
<protein>
    <submittedName>
        <fullName evidence="4">HIT family protein</fullName>
    </submittedName>
</protein>
<proteinExistence type="predicted"/>
<dbReference type="PANTHER" id="PTHR42997">
    <property type="entry name" value="HIT FAMILY HYDROLASE"/>
    <property type="match status" value="1"/>
</dbReference>
<dbReference type="InterPro" id="IPR036265">
    <property type="entry name" value="HIT-like_sf"/>
</dbReference>
<dbReference type="Pfam" id="PF01230">
    <property type="entry name" value="HIT"/>
    <property type="match status" value="1"/>
</dbReference>
<evidence type="ECO:0000256" key="2">
    <source>
        <dbReference type="PROSITE-ProRule" id="PRU00464"/>
    </source>
</evidence>
<dbReference type="Proteomes" id="UP001595783">
    <property type="component" value="Unassembled WGS sequence"/>
</dbReference>
<dbReference type="Gene3D" id="3.30.428.10">
    <property type="entry name" value="HIT-like"/>
    <property type="match status" value="1"/>
</dbReference>
<evidence type="ECO:0000313" key="4">
    <source>
        <dbReference type="EMBL" id="MFC3847416.1"/>
    </source>
</evidence>
<dbReference type="InterPro" id="IPR039383">
    <property type="entry name" value="FHIT"/>
</dbReference>
<dbReference type="PANTHER" id="PTHR42997:SF1">
    <property type="entry name" value="AP-4-A PHOSPHORYLASE"/>
    <property type="match status" value="1"/>
</dbReference>
<accession>A0ABV7ZHB2</accession>
<organism evidence="4 5">
    <name type="scientific">Helicobacter baculiformis</name>
    <dbReference type="NCBI Taxonomy" id="427351"/>
    <lineage>
        <taxon>Bacteria</taxon>
        <taxon>Pseudomonadati</taxon>
        <taxon>Campylobacterota</taxon>
        <taxon>Epsilonproteobacteria</taxon>
        <taxon>Campylobacterales</taxon>
        <taxon>Helicobacteraceae</taxon>
        <taxon>Helicobacter</taxon>
    </lineage>
</organism>
<feature type="short sequence motif" description="Histidine triad motif" evidence="2">
    <location>
        <begin position="117"/>
        <end position="121"/>
    </location>
</feature>
<dbReference type="InterPro" id="IPR052908">
    <property type="entry name" value="AP-4-A_phosphorylase"/>
</dbReference>
<evidence type="ECO:0000259" key="3">
    <source>
        <dbReference type="PROSITE" id="PS51084"/>
    </source>
</evidence>
<evidence type="ECO:0000256" key="1">
    <source>
        <dbReference type="ARBA" id="ARBA00022741"/>
    </source>
</evidence>
<dbReference type="CDD" id="cd01275">
    <property type="entry name" value="FHIT"/>
    <property type="match status" value="1"/>
</dbReference>
<sequence>MHRLYAPWRSPYLQGEDTHGCVFCAISQAAHLDEGNHVLYRDARVFVVMNRYPYNPGHFMVIPHHHVDSPELLSLEDWHHLQTRIYQGVQLLYAFGADGINLGFNLKDAGGAGLSAHLHGHLVPRFYKDTNFVSVIGNTRVYGVDFEAIYQELKKKGESYFTP</sequence>
<dbReference type="InterPro" id="IPR011146">
    <property type="entry name" value="HIT-like"/>
</dbReference>
<keyword evidence="5" id="KW-1185">Reference proteome</keyword>
<comment type="caution">
    <text evidence="4">The sequence shown here is derived from an EMBL/GenBank/DDBJ whole genome shotgun (WGS) entry which is preliminary data.</text>
</comment>
<feature type="domain" description="HIT" evidence="3">
    <location>
        <begin position="25"/>
        <end position="132"/>
    </location>
</feature>